<keyword evidence="1" id="KW-1133">Transmembrane helix</keyword>
<feature type="transmembrane region" description="Helical" evidence="1">
    <location>
        <begin position="5"/>
        <end position="21"/>
    </location>
</feature>
<dbReference type="GeneID" id="43092374"/>
<name>A0A0F7IEZ0_9EURY</name>
<evidence type="ECO:0000256" key="1">
    <source>
        <dbReference type="SAM" id="Phobius"/>
    </source>
</evidence>
<dbReference type="KEGG" id="gah:GAH_01731"/>
<feature type="transmembrane region" description="Helical" evidence="1">
    <location>
        <begin position="27"/>
        <end position="44"/>
    </location>
</feature>
<protein>
    <submittedName>
        <fullName evidence="2">Uncharacterized protein</fullName>
    </submittedName>
</protein>
<keyword evidence="1" id="KW-0472">Membrane</keyword>
<evidence type="ECO:0000313" key="2">
    <source>
        <dbReference type="EMBL" id="AKG90987.1"/>
    </source>
</evidence>
<keyword evidence="1" id="KW-0812">Transmembrane</keyword>
<gene>
    <name evidence="2" type="ORF">GAH_01731</name>
</gene>
<sequence>MGKTSIVYLIIFLNTVFFLYALFENFVYSSVVLSEILLIVLYMLSKDKICLKLFAVPILVSGMLVVVYPFTFNGFFRLVWNILYFAQLLLTFTLPPACGARYLKNLEKSHERGWHVYESGN</sequence>
<proteinExistence type="predicted"/>
<dbReference type="STRING" id="113653.GAH_01731"/>
<accession>A0A0F7IEZ0</accession>
<feature type="transmembrane region" description="Helical" evidence="1">
    <location>
        <begin position="82"/>
        <end position="103"/>
    </location>
</feature>
<dbReference type="HOGENOM" id="CLU_2067708_0_0_2"/>
<organism evidence="2 3">
    <name type="scientific">Geoglobus ahangari</name>
    <dbReference type="NCBI Taxonomy" id="113653"/>
    <lineage>
        <taxon>Archaea</taxon>
        <taxon>Methanobacteriati</taxon>
        <taxon>Methanobacteriota</taxon>
        <taxon>Archaeoglobi</taxon>
        <taxon>Archaeoglobales</taxon>
        <taxon>Archaeoglobaceae</taxon>
        <taxon>Geoglobus</taxon>
    </lineage>
</organism>
<dbReference type="InParanoid" id="A0A0F7IEZ0"/>
<evidence type="ECO:0000313" key="3">
    <source>
        <dbReference type="Proteomes" id="UP000034723"/>
    </source>
</evidence>
<dbReference type="Proteomes" id="UP000034723">
    <property type="component" value="Chromosome"/>
</dbReference>
<reference evidence="2 3" key="1">
    <citation type="submission" date="2015-04" db="EMBL/GenBank/DDBJ databases">
        <title>The complete genome sequence of the hyperthermophilic, obligate iron-reducing archaeon Geoglobus ahangari strain 234T.</title>
        <authorList>
            <person name="Manzella M.P."/>
            <person name="Holmes D.E."/>
            <person name="Rocheleau J.M."/>
            <person name="Chung A."/>
            <person name="Reguera G."/>
            <person name="Kashefi K."/>
        </authorList>
    </citation>
    <scope>NUCLEOTIDE SEQUENCE [LARGE SCALE GENOMIC DNA]</scope>
    <source>
        <strain evidence="2 3">234</strain>
    </source>
</reference>
<dbReference type="EMBL" id="CP011267">
    <property type="protein sequence ID" value="AKG90987.1"/>
    <property type="molecule type" value="Genomic_DNA"/>
</dbReference>
<feature type="transmembrane region" description="Helical" evidence="1">
    <location>
        <begin position="51"/>
        <end position="70"/>
    </location>
</feature>
<keyword evidence="3" id="KW-1185">Reference proteome</keyword>
<dbReference type="AlphaFoldDB" id="A0A0F7IEZ0"/>
<dbReference type="RefSeq" id="WP_156967444.1">
    <property type="nucleotide sequence ID" value="NZ_CP011267.1"/>
</dbReference>